<feature type="compositionally biased region" description="Basic and acidic residues" evidence="1">
    <location>
        <begin position="30"/>
        <end position="41"/>
    </location>
</feature>
<sequence>MEKTTLELKGSKGASRDDSSDTFNNQMSDLNHDTYKSRYDQ</sequence>
<reference evidence="2 3" key="1">
    <citation type="submission" date="2019-03" db="EMBL/GenBank/DDBJ databases">
        <title>Genomic Encyclopedia of Type Strains, Phase IV (KMG-IV): sequencing the most valuable type-strain genomes for metagenomic binning, comparative biology and taxonomic classification.</title>
        <authorList>
            <person name="Goeker M."/>
        </authorList>
    </citation>
    <scope>NUCLEOTIDE SEQUENCE [LARGE SCALE GENOMIC DNA]</scope>
    <source>
        <strain evidence="2 3">DSM 25964</strain>
    </source>
</reference>
<dbReference type="RefSeq" id="WP_274542666.1">
    <property type="nucleotide sequence ID" value="NZ_SORI01000004.1"/>
</dbReference>
<organism evidence="2 3">
    <name type="scientific">Aminivibrio pyruvatiphilus</name>
    <dbReference type="NCBI Taxonomy" id="1005740"/>
    <lineage>
        <taxon>Bacteria</taxon>
        <taxon>Thermotogati</taxon>
        <taxon>Synergistota</taxon>
        <taxon>Synergistia</taxon>
        <taxon>Synergistales</taxon>
        <taxon>Aminobacteriaceae</taxon>
        <taxon>Aminivibrio</taxon>
    </lineage>
</organism>
<comment type="caution">
    <text evidence="2">The sequence shown here is derived from an EMBL/GenBank/DDBJ whole genome shotgun (WGS) entry which is preliminary data.</text>
</comment>
<evidence type="ECO:0000313" key="3">
    <source>
        <dbReference type="Proteomes" id="UP000295066"/>
    </source>
</evidence>
<protein>
    <submittedName>
        <fullName evidence="2">Uncharacterized protein</fullName>
    </submittedName>
</protein>
<gene>
    <name evidence="2" type="ORF">C8D99_104168</name>
</gene>
<feature type="compositionally biased region" description="Basic and acidic residues" evidence="1">
    <location>
        <begin position="1"/>
        <end position="19"/>
    </location>
</feature>
<proteinExistence type="predicted"/>
<evidence type="ECO:0000256" key="1">
    <source>
        <dbReference type="SAM" id="MobiDB-lite"/>
    </source>
</evidence>
<keyword evidence="3" id="KW-1185">Reference proteome</keyword>
<dbReference type="AlphaFoldDB" id="A0A4R8M8Q3"/>
<name>A0A4R8M8Q3_9BACT</name>
<dbReference type="Proteomes" id="UP000295066">
    <property type="component" value="Unassembled WGS sequence"/>
</dbReference>
<dbReference type="EMBL" id="SORI01000004">
    <property type="protein sequence ID" value="TDY61923.1"/>
    <property type="molecule type" value="Genomic_DNA"/>
</dbReference>
<accession>A0A4R8M8Q3</accession>
<feature type="region of interest" description="Disordered" evidence="1">
    <location>
        <begin position="1"/>
        <end position="41"/>
    </location>
</feature>
<evidence type="ECO:0000313" key="2">
    <source>
        <dbReference type="EMBL" id="TDY61923.1"/>
    </source>
</evidence>